<evidence type="ECO:0000313" key="1">
    <source>
        <dbReference type="EMBL" id="CAB4139661.1"/>
    </source>
</evidence>
<reference evidence="1" key="1">
    <citation type="submission" date="2020-04" db="EMBL/GenBank/DDBJ databases">
        <authorList>
            <person name="Chiriac C."/>
            <person name="Salcher M."/>
            <person name="Ghai R."/>
            <person name="Kavagutti S V."/>
        </authorList>
    </citation>
    <scope>NUCLEOTIDE SEQUENCE</scope>
</reference>
<name>A0A6J5M083_9CAUD</name>
<sequence length="189" mass="19417">MTIQHKLITDPDLHEPKGVAAAVTGKVYISDGAGSGAWTYPSGRVHGEIYIDAGATTQTLSGSSAYAKLNPGTEWTSGVSNILTLTPGSGTITLVEAGNYMVHFWCGFTTTALSSGTTYNFKYNLDGTSSSRTLSATKTTNGADKLHVSATGLMTATAGQVLSIFVAGDGTSSGQNITVTEAGLTAVRL</sequence>
<protein>
    <submittedName>
        <fullName evidence="1">Uncharacterized protein</fullName>
    </submittedName>
</protein>
<dbReference type="EMBL" id="LR796361">
    <property type="protein sequence ID" value="CAB4139661.1"/>
    <property type="molecule type" value="Genomic_DNA"/>
</dbReference>
<accession>A0A6J5M083</accession>
<organism evidence="1">
    <name type="scientific">uncultured Caudovirales phage</name>
    <dbReference type="NCBI Taxonomy" id="2100421"/>
    <lineage>
        <taxon>Viruses</taxon>
        <taxon>Duplodnaviria</taxon>
        <taxon>Heunggongvirae</taxon>
        <taxon>Uroviricota</taxon>
        <taxon>Caudoviricetes</taxon>
        <taxon>Peduoviridae</taxon>
        <taxon>Maltschvirus</taxon>
        <taxon>Maltschvirus maltsch</taxon>
    </lineage>
</organism>
<gene>
    <name evidence="1" type="ORF">UFOVP342_74</name>
</gene>
<proteinExistence type="predicted"/>